<dbReference type="Pfam" id="PF12040">
    <property type="entry name" value="DUF3526"/>
    <property type="match status" value="1"/>
</dbReference>
<dbReference type="PANTHER" id="PTHR43471">
    <property type="entry name" value="ABC TRANSPORTER PERMEASE"/>
    <property type="match status" value="1"/>
</dbReference>
<feature type="transmembrane region" description="Helical" evidence="1">
    <location>
        <begin position="224"/>
        <end position="245"/>
    </location>
</feature>
<sequence length="474" mass="50888">MKTAAILRAEWLFVRRDRAAGVAYLLFAVVCAVALAQGVSSVLRASTFRAELEGEETARIAALHGDLTSAPKPVEPWRDPRNAGSVGRNRAATYAFLPAEPLAALRTTGAKVVSVSTLGGALDRSMNDIDNPRLAGIGSFDLAFVVVVLLPLFILALTFDVVTRDRESGALRLLLAQGTHAVRIYVRRALVRTLPLILIAVATLVLSAAAASASPSGFAAPVDLALAAFAIGVYALFWIGVAFAVQGLVRTSAAGGLAALAAWLVLVVIAPVALAALVDARVPIPSRIERTILVREATRRASLEGSGLLARYYEDHPELSHDGVRADPNDFYARQVAVSERVRAARAPVEARYRTALAEQRRLVGCLSAASPVVVLDRLLDDLAGTSRERSDAFVEQVTEFQSRFAAYFDTKVARREALTAESLAQRPTFTFRDVDVSDRLWTSCTLALWLAVALLAAFRGVTAAVHFERHARS</sequence>
<accession>A0ABZ2M3U0</accession>
<proteinExistence type="predicted"/>
<dbReference type="RefSeq" id="WP_394825616.1">
    <property type="nucleotide sequence ID" value="NZ_CP089984.1"/>
</dbReference>
<keyword evidence="1" id="KW-0472">Membrane</keyword>
<name>A0ABZ2M3U0_9BACT</name>
<feature type="transmembrane region" description="Helical" evidence="1">
    <location>
        <begin position="142"/>
        <end position="162"/>
    </location>
</feature>
<dbReference type="InterPro" id="IPR021913">
    <property type="entry name" value="DUF3526"/>
</dbReference>
<protein>
    <submittedName>
        <fullName evidence="2">DUF3526 domain-containing protein</fullName>
    </submittedName>
</protein>
<evidence type="ECO:0000313" key="3">
    <source>
        <dbReference type="Proteomes" id="UP001370348"/>
    </source>
</evidence>
<dbReference type="EMBL" id="CP089984">
    <property type="protein sequence ID" value="WXB15986.1"/>
    <property type="molecule type" value="Genomic_DNA"/>
</dbReference>
<dbReference type="PANTHER" id="PTHR43471:SF1">
    <property type="entry name" value="ABC TRANSPORTER PERMEASE PROTEIN NOSY-RELATED"/>
    <property type="match status" value="1"/>
</dbReference>
<dbReference type="Proteomes" id="UP001370348">
    <property type="component" value="Chromosome"/>
</dbReference>
<feature type="transmembrane region" description="Helical" evidence="1">
    <location>
        <begin position="21"/>
        <end position="43"/>
    </location>
</feature>
<keyword evidence="3" id="KW-1185">Reference proteome</keyword>
<reference evidence="2 3" key="1">
    <citation type="submission" date="2021-12" db="EMBL/GenBank/DDBJ databases">
        <title>Discovery of the Pendulisporaceae a myxobacterial family with distinct sporulation behavior and unique specialized metabolism.</title>
        <authorList>
            <person name="Garcia R."/>
            <person name="Popoff A."/>
            <person name="Bader C.D."/>
            <person name="Loehr J."/>
            <person name="Walesch S."/>
            <person name="Walt C."/>
            <person name="Boldt J."/>
            <person name="Bunk B."/>
            <person name="Haeckl F.J.F.P.J."/>
            <person name="Gunesch A.P."/>
            <person name="Birkelbach J."/>
            <person name="Nuebel U."/>
            <person name="Pietschmann T."/>
            <person name="Bach T."/>
            <person name="Mueller R."/>
        </authorList>
    </citation>
    <scope>NUCLEOTIDE SEQUENCE [LARGE SCALE GENOMIC DNA]</scope>
    <source>
        <strain evidence="2 3">MSr11954</strain>
    </source>
</reference>
<evidence type="ECO:0000313" key="2">
    <source>
        <dbReference type="EMBL" id="WXB15986.1"/>
    </source>
</evidence>
<gene>
    <name evidence="2" type="ORF">LZC94_01660</name>
</gene>
<dbReference type="Pfam" id="PF12679">
    <property type="entry name" value="ABC2_membrane_2"/>
    <property type="match status" value="1"/>
</dbReference>
<evidence type="ECO:0000256" key="1">
    <source>
        <dbReference type="SAM" id="Phobius"/>
    </source>
</evidence>
<keyword evidence="1" id="KW-1133">Transmembrane helix</keyword>
<organism evidence="2 3">
    <name type="scientific">Pendulispora albinea</name>
    <dbReference type="NCBI Taxonomy" id="2741071"/>
    <lineage>
        <taxon>Bacteria</taxon>
        <taxon>Pseudomonadati</taxon>
        <taxon>Myxococcota</taxon>
        <taxon>Myxococcia</taxon>
        <taxon>Myxococcales</taxon>
        <taxon>Sorangiineae</taxon>
        <taxon>Pendulisporaceae</taxon>
        <taxon>Pendulispora</taxon>
    </lineage>
</organism>
<feature type="transmembrane region" description="Helical" evidence="1">
    <location>
        <begin position="257"/>
        <end position="278"/>
    </location>
</feature>
<feature type="transmembrane region" description="Helical" evidence="1">
    <location>
        <begin position="193"/>
        <end position="212"/>
    </location>
</feature>
<keyword evidence="1" id="KW-0812">Transmembrane</keyword>